<reference evidence="8 9" key="1">
    <citation type="submission" date="2023-04" db="EMBL/GenBank/DDBJ databases">
        <title>Genome of Basidiobolus ranarum AG-B5.</title>
        <authorList>
            <person name="Stajich J.E."/>
            <person name="Carter-House D."/>
            <person name="Gryganskyi A."/>
        </authorList>
    </citation>
    <scope>NUCLEOTIDE SEQUENCE [LARGE SCALE GENOMIC DNA]</scope>
    <source>
        <strain evidence="8 9">AG-B5</strain>
    </source>
</reference>
<evidence type="ECO:0000313" key="9">
    <source>
        <dbReference type="Proteomes" id="UP001479436"/>
    </source>
</evidence>
<evidence type="ECO:0000259" key="7">
    <source>
        <dbReference type="Pfam" id="PF09335"/>
    </source>
</evidence>
<feature type="transmembrane region" description="Helical" evidence="6">
    <location>
        <begin position="72"/>
        <end position="93"/>
    </location>
</feature>
<protein>
    <submittedName>
        <fullName evidence="8">Transmembrane protein 41B</fullName>
    </submittedName>
</protein>
<keyword evidence="9" id="KW-1185">Reference proteome</keyword>
<comment type="caution">
    <text evidence="8">The sequence shown here is derived from an EMBL/GenBank/DDBJ whole genome shotgun (WGS) entry which is preliminary data.</text>
</comment>
<dbReference type="PANTHER" id="PTHR43220">
    <property type="match status" value="1"/>
</dbReference>
<feature type="transmembrane region" description="Helical" evidence="6">
    <location>
        <begin position="221"/>
        <end position="242"/>
    </location>
</feature>
<gene>
    <name evidence="8" type="primary">TMEM41B_2</name>
    <name evidence="8" type="ORF">K7432_010150</name>
</gene>
<evidence type="ECO:0000313" key="8">
    <source>
        <dbReference type="EMBL" id="KAK9763299.1"/>
    </source>
</evidence>
<name>A0ABR2WPA7_9FUNG</name>
<feature type="domain" description="VTT" evidence="7">
    <location>
        <begin position="89"/>
        <end position="207"/>
    </location>
</feature>
<evidence type="ECO:0000256" key="4">
    <source>
        <dbReference type="ARBA" id="ARBA00023136"/>
    </source>
</evidence>
<dbReference type="InterPro" id="IPR032816">
    <property type="entry name" value="VTT_dom"/>
</dbReference>
<comment type="similarity">
    <text evidence="5">Belongs to the TMEM41 family.</text>
</comment>
<sequence length="259" mass="28960">MAAKSSIRHHIQSLLILAAAFLVSTGIVYVVLKTCVLNQGLQHSLRMPKDVSDLRELAVELTSIMKKHEEQVMLAFGVLYIYLQAFAVPGSMWLSVLSGALFSPWLALFIVCLCSGVGATFCYLLSRYVGRDIVRTYFNAKLENWRTKVYDERDHLFNFVMFLRIAPICPNWFINIAAPHLEVPVWPFFLGTALGVGPLSYLHVQAGLALHQLSAGTKLTFFNLTTIATIVVTSLLAISPVLHKKYFADKKNKELSKVV</sequence>
<comment type="subcellular location">
    <subcellularLocation>
        <location evidence="1">Membrane</location>
        <topology evidence="1">Multi-pass membrane protein</topology>
    </subcellularLocation>
</comment>
<evidence type="ECO:0000256" key="3">
    <source>
        <dbReference type="ARBA" id="ARBA00022989"/>
    </source>
</evidence>
<dbReference type="Proteomes" id="UP001479436">
    <property type="component" value="Unassembled WGS sequence"/>
</dbReference>
<feature type="transmembrane region" description="Helical" evidence="6">
    <location>
        <begin position="105"/>
        <end position="125"/>
    </location>
</feature>
<dbReference type="EMBL" id="JASJQH010000677">
    <property type="protein sequence ID" value="KAK9763299.1"/>
    <property type="molecule type" value="Genomic_DNA"/>
</dbReference>
<keyword evidence="2 6" id="KW-0812">Transmembrane</keyword>
<proteinExistence type="inferred from homology"/>
<dbReference type="InterPro" id="IPR045014">
    <property type="entry name" value="TM41A/B"/>
</dbReference>
<feature type="transmembrane region" description="Helical" evidence="6">
    <location>
        <begin position="156"/>
        <end position="174"/>
    </location>
</feature>
<organism evidence="8 9">
    <name type="scientific">Basidiobolus ranarum</name>
    <dbReference type="NCBI Taxonomy" id="34480"/>
    <lineage>
        <taxon>Eukaryota</taxon>
        <taxon>Fungi</taxon>
        <taxon>Fungi incertae sedis</taxon>
        <taxon>Zoopagomycota</taxon>
        <taxon>Entomophthoromycotina</taxon>
        <taxon>Basidiobolomycetes</taxon>
        <taxon>Basidiobolales</taxon>
        <taxon>Basidiobolaceae</taxon>
        <taxon>Basidiobolus</taxon>
    </lineage>
</organism>
<feature type="transmembrane region" description="Helical" evidence="6">
    <location>
        <begin position="12"/>
        <end position="32"/>
    </location>
</feature>
<accession>A0ABR2WPA7</accession>
<evidence type="ECO:0000256" key="5">
    <source>
        <dbReference type="ARBA" id="ARBA00025797"/>
    </source>
</evidence>
<feature type="transmembrane region" description="Helical" evidence="6">
    <location>
        <begin position="186"/>
        <end position="209"/>
    </location>
</feature>
<dbReference type="Pfam" id="PF09335">
    <property type="entry name" value="VTT_dom"/>
    <property type="match status" value="1"/>
</dbReference>
<keyword evidence="3 6" id="KW-1133">Transmembrane helix</keyword>
<dbReference type="PANTHER" id="PTHR43220:SF18">
    <property type="entry name" value="TRANSMEMBRANE PROTEIN 41B"/>
    <property type="match status" value="1"/>
</dbReference>
<evidence type="ECO:0000256" key="1">
    <source>
        <dbReference type="ARBA" id="ARBA00004141"/>
    </source>
</evidence>
<evidence type="ECO:0000256" key="6">
    <source>
        <dbReference type="SAM" id="Phobius"/>
    </source>
</evidence>
<evidence type="ECO:0000256" key="2">
    <source>
        <dbReference type="ARBA" id="ARBA00022692"/>
    </source>
</evidence>
<keyword evidence="4 6" id="KW-0472">Membrane</keyword>